<reference evidence="3" key="1">
    <citation type="journal article" date="2017" name="Nat. Ecol. Evol.">
        <title>Genome expansion and lineage-specific genetic innovations in the forest pathogenic fungi Armillaria.</title>
        <authorList>
            <person name="Sipos G."/>
            <person name="Prasanna A.N."/>
            <person name="Walter M.C."/>
            <person name="O'Connor E."/>
            <person name="Balint B."/>
            <person name="Krizsan K."/>
            <person name="Kiss B."/>
            <person name="Hess J."/>
            <person name="Varga T."/>
            <person name="Slot J."/>
            <person name="Riley R."/>
            <person name="Boka B."/>
            <person name="Rigling D."/>
            <person name="Barry K."/>
            <person name="Lee J."/>
            <person name="Mihaltcheva S."/>
            <person name="LaButti K."/>
            <person name="Lipzen A."/>
            <person name="Waldron R."/>
            <person name="Moloney N.M."/>
            <person name="Sperisen C."/>
            <person name="Kredics L."/>
            <person name="Vagvoelgyi C."/>
            <person name="Patrignani A."/>
            <person name="Fitzpatrick D."/>
            <person name="Nagy I."/>
            <person name="Doyle S."/>
            <person name="Anderson J.B."/>
            <person name="Grigoriev I.V."/>
            <person name="Gueldener U."/>
            <person name="Muensterkoetter M."/>
            <person name="Nagy L.G."/>
        </authorList>
    </citation>
    <scope>NUCLEOTIDE SEQUENCE [LARGE SCALE GENOMIC DNA]</scope>
    <source>
        <strain evidence="3">Ar21-2</strain>
    </source>
</reference>
<feature type="region of interest" description="Disordered" evidence="1">
    <location>
        <begin position="92"/>
        <end position="118"/>
    </location>
</feature>
<sequence>MNRPRESLLTLFDPLFGSVSQRSGGDSSVELDDYDSEKENNMPLGDVSMTSFFSGSLKQACPQPAPLRRRLVDVGDVTVDNTLLMNEVLEEIGEDEESEDENSTAILGPVGKTPRAPSSVNIVATPRLNPRTPFAELRLEREVTPVAHKRLLTRQKQYTDFATACDSANQPQSSLSSLVEAVTSAGVSFAGSKPTSSEAWPNVVPVSPKAPEVTITSSLQTSPVNIPLPSSPIDISDLDAPTPRPRRLPPPIRDHARQSLDLHSSFQLQFDSAESSFDLLTDKISFLCSRSHDFDITSGDEDMNTSMIGVLTSAGEDEVVNIPANIPLPSEDSPQTSKSYSFWPLSLTNIVVGSPYTAARAQPFNTTDSPLPVFTAKKYTSAQAMVSEDLPQSDDAHVFSSTRNPLMTPASSKNLHPGAPPPIQALRIVKRAKNAAAVAPPPDRRLSMRPPAHVEKKMLLPVQSDIPNSAQISESATAAASPKPAPSSGPRRVPVAESKEVLHGAGGLGHLPKNNRPKKVLLSDAVAQWGHLQAAKTADLNAVRDALKAIGTGKPKAPVREVKSIVRPAVGPHVGQKESRPASTIPRPVSGTSRLPAPVFGTNRAGAAAGRAGRPGAGLVRRAGTGL</sequence>
<dbReference type="EMBL" id="KZ293646">
    <property type="protein sequence ID" value="PBL00497.1"/>
    <property type="molecule type" value="Genomic_DNA"/>
</dbReference>
<dbReference type="Proteomes" id="UP000217790">
    <property type="component" value="Unassembled WGS sequence"/>
</dbReference>
<dbReference type="InParanoid" id="A0A2H3END5"/>
<evidence type="ECO:0000313" key="2">
    <source>
        <dbReference type="EMBL" id="PBL00497.1"/>
    </source>
</evidence>
<feature type="region of interest" description="Disordered" evidence="1">
    <location>
        <begin position="18"/>
        <end position="40"/>
    </location>
</feature>
<feature type="region of interest" description="Disordered" evidence="1">
    <location>
        <begin position="226"/>
        <end position="249"/>
    </location>
</feature>
<dbReference type="OrthoDB" id="3266894at2759"/>
<protein>
    <submittedName>
        <fullName evidence="2">Uncharacterized protein</fullName>
    </submittedName>
</protein>
<name>A0A2H3END5_ARMGA</name>
<accession>A0A2H3END5</accession>
<dbReference type="STRING" id="47427.A0A2H3END5"/>
<gene>
    <name evidence="2" type="ORF">ARMGADRAFT_382263</name>
</gene>
<keyword evidence="3" id="KW-1185">Reference proteome</keyword>
<organism evidence="2 3">
    <name type="scientific">Armillaria gallica</name>
    <name type="common">Bulbous honey fungus</name>
    <name type="synonym">Armillaria bulbosa</name>
    <dbReference type="NCBI Taxonomy" id="47427"/>
    <lineage>
        <taxon>Eukaryota</taxon>
        <taxon>Fungi</taxon>
        <taxon>Dikarya</taxon>
        <taxon>Basidiomycota</taxon>
        <taxon>Agaricomycotina</taxon>
        <taxon>Agaricomycetes</taxon>
        <taxon>Agaricomycetidae</taxon>
        <taxon>Agaricales</taxon>
        <taxon>Marasmiineae</taxon>
        <taxon>Physalacriaceae</taxon>
        <taxon>Armillaria</taxon>
    </lineage>
</organism>
<evidence type="ECO:0000256" key="1">
    <source>
        <dbReference type="SAM" id="MobiDB-lite"/>
    </source>
</evidence>
<feature type="compositionally biased region" description="Acidic residues" evidence="1">
    <location>
        <begin position="92"/>
        <end position="102"/>
    </location>
</feature>
<dbReference type="AlphaFoldDB" id="A0A2H3END5"/>
<feature type="compositionally biased region" description="Low complexity" evidence="1">
    <location>
        <begin position="473"/>
        <end position="490"/>
    </location>
</feature>
<proteinExistence type="predicted"/>
<evidence type="ECO:0000313" key="3">
    <source>
        <dbReference type="Proteomes" id="UP000217790"/>
    </source>
</evidence>
<dbReference type="OMA" id="RARTIGH"/>
<feature type="region of interest" description="Disordered" evidence="1">
    <location>
        <begin position="572"/>
        <end position="627"/>
    </location>
</feature>
<feature type="compositionally biased region" description="Low complexity" evidence="1">
    <location>
        <begin position="601"/>
        <end position="627"/>
    </location>
</feature>
<feature type="region of interest" description="Disordered" evidence="1">
    <location>
        <begin position="470"/>
        <end position="494"/>
    </location>
</feature>